<keyword evidence="2" id="KW-1185">Reference proteome</keyword>
<gene>
    <name evidence="1" type="ORF">Y3_290</name>
</gene>
<accession>A0A2H4IBQ6</accession>
<evidence type="ECO:0000313" key="2">
    <source>
        <dbReference type="Proteomes" id="UP000240568"/>
    </source>
</evidence>
<reference evidence="1 2" key="1">
    <citation type="submission" date="2017-04" db="EMBL/GenBank/DDBJ databases">
        <authorList>
            <person name="Afonso C.L."/>
            <person name="Miller P.J."/>
            <person name="Scott M.A."/>
            <person name="Spackman E."/>
            <person name="Goraichik I."/>
            <person name="Dimitrov K.M."/>
            <person name="Suarez D.L."/>
            <person name="Swayne D.E."/>
        </authorList>
    </citation>
    <scope>NUCLEOTIDE SEQUENCE [LARGE SCALE GENOMIC DNA]</scope>
</reference>
<evidence type="ECO:0000313" key="1">
    <source>
        <dbReference type="EMBL" id="ARW58930.1"/>
    </source>
</evidence>
<protein>
    <submittedName>
        <fullName evidence="1">Uncharacterized protein</fullName>
    </submittedName>
</protein>
<dbReference type="Proteomes" id="UP000240568">
    <property type="component" value="Segment"/>
</dbReference>
<proteinExistence type="predicted"/>
<organism evidence="1 2">
    <name type="scientific">Erwinia phage vB_EamM_Y3</name>
    <dbReference type="NCBI Taxonomy" id="1983553"/>
    <lineage>
        <taxon>Viruses</taxon>
        <taxon>Duplodnaviria</taxon>
        <taxon>Heunggongvirae</taxon>
        <taxon>Uroviricota</taxon>
        <taxon>Caudoviricetes</taxon>
        <taxon>Sasquatchvirus</taxon>
        <taxon>Sasquatchvirus Y3</taxon>
    </lineage>
</organism>
<dbReference type="EMBL" id="KY984068">
    <property type="protein sequence ID" value="ARW58930.1"/>
    <property type="molecule type" value="Genomic_DNA"/>
</dbReference>
<sequence>MLLRADFIVLTDKNNAFYVIRKSDVVWSPELTGATQMVKVRAFAQIKPFELNTACPQFNSRVYGTVAFRNTHFEYRLNHLQYKPTQFGGLHGTVSCV</sequence>
<name>A0A2H4IBQ6_9CAUD</name>